<evidence type="ECO:0000313" key="2">
    <source>
        <dbReference type="EMBL" id="JAG18362.1"/>
    </source>
</evidence>
<accession>A0A0A9XCA3</accession>
<reference evidence="2" key="2">
    <citation type="submission" date="2014-07" db="EMBL/GenBank/DDBJ databases">
        <authorList>
            <person name="Hull J."/>
        </authorList>
    </citation>
    <scope>NUCLEOTIDE SEQUENCE</scope>
</reference>
<evidence type="ECO:0000256" key="1">
    <source>
        <dbReference type="SAM" id="MobiDB-lite"/>
    </source>
</evidence>
<sequence>MSLSELTCFRVAEIMSTATHITEKNMTSVTSARQHVLNESSYHQHNHNDNNNDDDENDHDSLSIYSSIDSDDENNDNRSTLRYCNDEVYNKGANTRTQVSTKEIIGIGLTHKAQRRLRRLHIELV</sequence>
<dbReference type="EMBL" id="GDHC01018901">
    <property type="protein sequence ID" value="JAP99727.1"/>
    <property type="molecule type" value="Transcribed_RNA"/>
</dbReference>
<proteinExistence type="predicted"/>
<gene>
    <name evidence="2" type="ORF">CM83_7240</name>
    <name evidence="3" type="ORF">g.99139</name>
</gene>
<evidence type="ECO:0000313" key="3">
    <source>
        <dbReference type="EMBL" id="JAP99727.1"/>
    </source>
</evidence>
<reference evidence="2" key="1">
    <citation type="journal article" date="2014" name="PLoS ONE">
        <title>Transcriptome-Based Identification of ABC Transporters in the Western Tarnished Plant Bug Lygus hesperus.</title>
        <authorList>
            <person name="Hull J.J."/>
            <person name="Chaney K."/>
            <person name="Geib S.M."/>
            <person name="Fabrick J.A."/>
            <person name="Brent C.S."/>
            <person name="Walsh D."/>
            <person name="Lavine L.C."/>
        </authorList>
    </citation>
    <scope>NUCLEOTIDE SEQUENCE</scope>
</reference>
<organism evidence="2">
    <name type="scientific">Lygus hesperus</name>
    <name type="common">Western plant bug</name>
    <dbReference type="NCBI Taxonomy" id="30085"/>
    <lineage>
        <taxon>Eukaryota</taxon>
        <taxon>Metazoa</taxon>
        <taxon>Ecdysozoa</taxon>
        <taxon>Arthropoda</taxon>
        <taxon>Hexapoda</taxon>
        <taxon>Insecta</taxon>
        <taxon>Pterygota</taxon>
        <taxon>Neoptera</taxon>
        <taxon>Paraneoptera</taxon>
        <taxon>Hemiptera</taxon>
        <taxon>Heteroptera</taxon>
        <taxon>Panheteroptera</taxon>
        <taxon>Cimicomorpha</taxon>
        <taxon>Miridae</taxon>
        <taxon>Mirini</taxon>
        <taxon>Lygus</taxon>
    </lineage>
</organism>
<reference evidence="3" key="3">
    <citation type="journal article" date="2016" name="Gigascience">
        <title>De novo construction of an expanded transcriptome assembly for the western tarnished plant bug, Lygus hesperus.</title>
        <authorList>
            <person name="Tassone E.E."/>
            <person name="Geib S.M."/>
            <person name="Hall B."/>
            <person name="Fabrick J.A."/>
            <person name="Brent C.S."/>
            <person name="Hull J.J."/>
        </authorList>
    </citation>
    <scope>NUCLEOTIDE SEQUENCE</scope>
</reference>
<feature type="region of interest" description="Disordered" evidence="1">
    <location>
        <begin position="42"/>
        <end position="79"/>
    </location>
</feature>
<protein>
    <submittedName>
        <fullName evidence="2">Uncharacterized protein</fullName>
    </submittedName>
</protein>
<dbReference type="AlphaFoldDB" id="A0A0A9XCA3"/>
<dbReference type="EMBL" id="GBHO01025242">
    <property type="protein sequence ID" value="JAG18362.1"/>
    <property type="molecule type" value="Transcribed_RNA"/>
</dbReference>
<name>A0A0A9XCA3_LYGHE</name>